<name>A0AAV7MBR1_PLEWA</name>
<comment type="caution">
    <text evidence="3">The sequence shown here is derived from an EMBL/GenBank/DDBJ whole genome shotgun (WGS) entry which is preliminary data.</text>
</comment>
<organism evidence="3 4">
    <name type="scientific">Pleurodeles waltl</name>
    <name type="common">Iberian ribbed newt</name>
    <dbReference type="NCBI Taxonomy" id="8319"/>
    <lineage>
        <taxon>Eukaryota</taxon>
        <taxon>Metazoa</taxon>
        <taxon>Chordata</taxon>
        <taxon>Craniata</taxon>
        <taxon>Vertebrata</taxon>
        <taxon>Euteleostomi</taxon>
        <taxon>Amphibia</taxon>
        <taxon>Batrachia</taxon>
        <taxon>Caudata</taxon>
        <taxon>Salamandroidea</taxon>
        <taxon>Salamandridae</taxon>
        <taxon>Pleurodelinae</taxon>
        <taxon>Pleurodeles</taxon>
    </lineage>
</organism>
<feature type="compositionally biased region" description="Basic and acidic residues" evidence="2">
    <location>
        <begin position="1"/>
        <end position="13"/>
    </location>
</feature>
<dbReference type="AlphaFoldDB" id="A0AAV7MBR1"/>
<sequence>MRHPTWDAVRDPDPLVGTSTQGPEAAEEGVTKDFFLVVFRDLKKEILTIKSDLRGNLQEMLSEVREIRSKFQDVKKSLNEQVDDSNKVQQCMLALERKHDQLQDKCEDLKNRSRRNKVHIRRVPLEVALKILLLCSGQLRSSIGGSNDTYTYT</sequence>
<evidence type="ECO:0000256" key="1">
    <source>
        <dbReference type="SAM" id="Coils"/>
    </source>
</evidence>
<evidence type="ECO:0000313" key="4">
    <source>
        <dbReference type="Proteomes" id="UP001066276"/>
    </source>
</evidence>
<proteinExistence type="predicted"/>
<reference evidence="3" key="1">
    <citation type="journal article" date="2022" name="bioRxiv">
        <title>Sequencing and chromosome-scale assembly of the giantPleurodeles waltlgenome.</title>
        <authorList>
            <person name="Brown T."/>
            <person name="Elewa A."/>
            <person name="Iarovenko S."/>
            <person name="Subramanian E."/>
            <person name="Araus A.J."/>
            <person name="Petzold A."/>
            <person name="Susuki M."/>
            <person name="Suzuki K.-i.T."/>
            <person name="Hayashi T."/>
            <person name="Toyoda A."/>
            <person name="Oliveira C."/>
            <person name="Osipova E."/>
            <person name="Leigh N.D."/>
            <person name="Simon A."/>
            <person name="Yun M.H."/>
        </authorList>
    </citation>
    <scope>NUCLEOTIDE SEQUENCE</scope>
    <source>
        <strain evidence="3">20211129_DDA</strain>
        <tissue evidence="3">Liver</tissue>
    </source>
</reference>
<evidence type="ECO:0000313" key="3">
    <source>
        <dbReference type="EMBL" id="KAJ1100529.1"/>
    </source>
</evidence>
<accession>A0AAV7MBR1</accession>
<keyword evidence="4" id="KW-1185">Reference proteome</keyword>
<evidence type="ECO:0000256" key="2">
    <source>
        <dbReference type="SAM" id="MobiDB-lite"/>
    </source>
</evidence>
<gene>
    <name evidence="3" type="ORF">NDU88_005611</name>
</gene>
<keyword evidence="1" id="KW-0175">Coiled coil</keyword>
<dbReference type="Proteomes" id="UP001066276">
    <property type="component" value="Chromosome 10"/>
</dbReference>
<feature type="coiled-coil region" evidence="1">
    <location>
        <begin position="50"/>
        <end position="112"/>
    </location>
</feature>
<protein>
    <submittedName>
        <fullName evidence="3">Uncharacterized protein</fullName>
    </submittedName>
</protein>
<dbReference type="EMBL" id="JANPWB010000014">
    <property type="protein sequence ID" value="KAJ1100529.1"/>
    <property type="molecule type" value="Genomic_DNA"/>
</dbReference>
<feature type="region of interest" description="Disordered" evidence="2">
    <location>
        <begin position="1"/>
        <end position="24"/>
    </location>
</feature>